<evidence type="ECO:0000313" key="3">
    <source>
        <dbReference type="Proteomes" id="UP000307790"/>
    </source>
</evidence>
<dbReference type="OrthoDB" id="7068983at2"/>
<sequence>MELFEIEEKYQLTREEAAKVLHQIADSLERHNSLDFERNGLKINVDVPKQVELEIEVEVESESKKSSLEIEINW</sequence>
<proteinExistence type="predicted"/>
<evidence type="ECO:0000313" key="2">
    <source>
        <dbReference type="EMBL" id="TLU65303.1"/>
    </source>
</evidence>
<dbReference type="Pfam" id="PF20068">
    <property type="entry name" value="Amphi-Trp"/>
    <property type="match status" value="1"/>
</dbReference>
<reference evidence="2 3" key="1">
    <citation type="submission" date="2019-05" db="EMBL/GenBank/DDBJ databases">
        <title>Genome sequences of Thalassotalea litorea 1K03283.</title>
        <authorList>
            <person name="Zhang D."/>
        </authorList>
    </citation>
    <scope>NUCLEOTIDE SEQUENCE [LARGE SCALE GENOMIC DNA]</scope>
    <source>
        <strain evidence="2 3">MCCC 1K03283</strain>
    </source>
</reference>
<dbReference type="EMBL" id="VCBC01000007">
    <property type="protein sequence ID" value="TLU65303.1"/>
    <property type="molecule type" value="Genomic_DNA"/>
</dbReference>
<dbReference type="Proteomes" id="UP000307790">
    <property type="component" value="Unassembled WGS sequence"/>
</dbReference>
<dbReference type="RefSeq" id="WP_138319606.1">
    <property type="nucleotide sequence ID" value="NZ_VCBC01000007.1"/>
</dbReference>
<feature type="domain" description="Amphi-Trp" evidence="1">
    <location>
        <begin position="6"/>
        <end position="74"/>
    </location>
</feature>
<keyword evidence="3" id="KW-1185">Reference proteome</keyword>
<dbReference type="AlphaFoldDB" id="A0A5R9ILG0"/>
<accession>A0A5R9ILG0</accession>
<name>A0A5R9ILG0_9GAMM</name>
<dbReference type="InterPro" id="IPR027598">
    <property type="entry name" value="Amphi-Trp_dom"/>
</dbReference>
<protein>
    <submittedName>
        <fullName evidence="2">Amphi-Trp domain-containing protein</fullName>
    </submittedName>
</protein>
<organism evidence="2 3">
    <name type="scientific">Thalassotalea litorea</name>
    <dbReference type="NCBI Taxonomy" id="2020715"/>
    <lineage>
        <taxon>Bacteria</taxon>
        <taxon>Pseudomonadati</taxon>
        <taxon>Pseudomonadota</taxon>
        <taxon>Gammaproteobacteria</taxon>
        <taxon>Alteromonadales</taxon>
        <taxon>Colwelliaceae</taxon>
        <taxon>Thalassotalea</taxon>
    </lineage>
</organism>
<gene>
    <name evidence="2" type="ORF">FE810_08410</name>
</gene>
<evidence type="ECO:0000259" key="1">
    <source>
        <dbReference type="Pfam" id="PF20068"/>
    </source>
</evidence>
<dbReference type="NCBIfam" id="TIGR04354">
    <property type="entry name" value="amphi-Trp"/>
    <property type="match status" value="1"/>
</dbReference>
<comment type="caution">
    <text evidence="2">The sequence shown here is derived from an EMBL/GenBank/DDBJ whole genome shotgun (WGS) entry which is preliminary data.</text>
</comment>